<reference evidence="10" key="1">
    <citation type="submission" date="2018-05" db="EMBL/GenBank/DDBJ databases">
        <authorList>
            <person name="Lanie J.A."/>
            <person name="Ng W.-L."/>
            <person name="Kazmierczak K.M."/>
            <person name="Andrzejewski T.M."/>
            <person name="Davidsen T.M."/>
            <person name="Wayne K.J."/>
            <person name="Tettelin H."/>
            <person name="Glass J.I."/>
            <person name="Rusch D."/>
            <person name="Podicherti R."/>
            <person name="Tsui H.-C.T."/>
            <person name="Winkler M.E."/>
        </authorList>
    </citation>
    <scope>NUCLEOTIDE SEQUENCE</scope>
</reference>
<dbReference type="CDD" id="cd16017">
    <property type="entry name" value="LptA"/>
    <property type="match status" value="1"/>
</dbReference>
<comment type="subcellular location">
    <subcellularLocation>
        <location evidence="1">Cell inner membrane</location>
        <topology evidence="1">Multi-pass membrane protein</topology>
    </subcellularLocation>
</comment>
<dbReference type="SUPFAM" id="SSF53649">
    <property type="entry name" value="Alkaline phosphatase-like"/>
    <property type="match status" value="1"/>
</dbReference>
<organism evidence="10">
    <name type="scientific">marine metagenome</name>
    <dbReference type="NCBI Taxonomy" id="408172"/>
    <lineage>
        <taxon>unclassified sequences</taxon>
        <taxon>metagenomes</taxon>
        <taxon>ecological metagenomes</taxon>
    </lineage>
</organism>
<sequence length="302" mass="34300">FIFVLLTMSFYKALSSFARENPDLRMYINPTYYLYSMTKYVGSKFNTSTTPFSQIGLDAKINKKDNKQRLLVLVLGETARVDRFSLNGYKRQTNPMLEKEDVVSFQKMTSCGTDTSWSVPCMFSSLSRSNYSHSKGKNMSNVLDIVSHSGVEVLWLDNNSDSKGVADRIRFEDYRLTGVNPICDAECRDEGMLIGLQDFIDTNPEKDMLVVLHTMGSHGPAYYKRYPDSFEVFLPACQTNQLNECNDEEINNAYDNTVVYTDYVLSKLIALLENNTKVDESAMFYVSDHGESLGENGLYLHG</sequence>
<evidence type="ECO:0000259" key="9">
    <source>
        <dbReference type="Pfam" id="PF08019"/>
    </source>
</evidence>
<name>A0A382TGL6_9ZZZZ</name>
<dbReference type="InterPro" id="IPR012549">
    <property type="entry name" value="EptA-like_N"/>
</dbReference>
<gene>
    <name evidence="10" type="ORF">METZ01_LOCUS374113</name>
</gene>
<dbReference type="GO" id="GO:0005886">
    <property type="term" value="C:plasma membrane"/>
    <property type="evidence" value="ECO:0007669"/>
    <property type="project" value="UniProtKB-SubCell"/>
</dbReference>
<evidence type="ECO:0000256" key="6">
    <source>
        <dbReference type="ARBA" id="ARBA00022989"/>
    </source>
</evidence>
<evidence type="ECO:0000313" key="10">
    <source>
        <dbReference type="EMBL" id="SVD21259.1"/>
    </source>
</evidence>
<proteinExistence type="predicted"/>
<dbReference type="PANTHER" id="PTHR30443">
    <property type="entry name" value="INNER MEMBRANE PROTEIN"/>
    <property type="match status" value="1"/>
</dbReference>
<keyword evidence="4" id="KW-0808">Transferase</keyword>
<keyword evidence="6" id="KW-1133">Transmembrane helix</keyword>
<protein>
    <recommendedName>
        <fullName evidence="11">Sulfatase N-terminal domain-containing protein</fullName>
    </recommendedName>
</protein>
<dbReference type="AlphaFoldDB" id="A0A382TGL6"/>
<keyword evidence="3" id="KW-0997">Cell inner membrane</keyword>
<evidence type="ECO:0000256" key="2">
    <source>
        <dbReference type="ARBA" id="ARBA00022475"/>
    </source>
</evidence>
<evidence type="ECO:0000256" key="3">
    <source>
        <dbReference type="ARBA" id="ARBA00022519"/>
    </source>
</evidence>
<dbReference type="Pfam" id="PF00884">
    <property type="entry name" value="Sulfatase"/>
    <property type="match status" value="1"/>
</dbReference>
<feature type="domain" description="Sulfatase N-terminal" evidence="8">
    <location>
        <begin position="70"/>
        <end position="302"/>
    </location>
</feature>
<keyword evidence="2" id="KW-1003">Cell membrane</keyword>
<dbReference type="InterPro" id="IPR000917">
    <property type="entry name" value="Sulfatase_N"/>
</dbReference>
<dbReference type="Gene3D" id="3.40.720.10">
    <property type="entry name" value="Alkaline Phosphatase, subunit A"/>
    <property type="match status" value="1"/>
</dbReference>
<accession>A0A382TGL6</accession>
<evidence type="ECO:0000256" key="5">
    <source>
        <dbReference type="ARBA" id="ARBA00022692"/>
    </source>
</evidence>
<dbReference type="InterPro" id="IPR058130">
    <property type="entry name" value="PEA_transf_C"/>
</dbReference>
<dbReference type="Pfam" id="PF08019">
    <property type="entry name" value="EptA_B_N"/>
    <property type="match status" value="1"/>
</dbReference>
<evidence type="ECO:0000259" key="8">
    <source>
        <dbReference type="Pfam" id="PF00884"/>
    </source>
</evidence>
<dbReference type="InterPro" id="IPR017850">
    <property type="entry name" value="Alkaline_phosphatase_core_sf"/>
</dbReference>
<keyword evidence="5" id="KW-0812">Transmembrane</keyword>
<dbReference type="GO" id="GO:0016776">
    <property type="term" value="F:phosphotransferase activity, phosphate group as acceptor"/>
    <property type="evidence" value="ECO:0007669"/>
    <property type="project" value="TreeGrafter"/>
</dbReference>
<feature type="non-terminal residue" evidence="10">
    <location>
        <position position="302"/>
    </location>
</feature>
<evidence type="ECO:0000256" key="4">
    <source>
        <dbReference type="ARBA" id="ARBA00022679"/>
    </source>
</evidence>
<dbReference type="InterPro" id="IPR040423">
    <property type="entry name" value="PEA_transferase"/>
</dbReference>
<evidence type="ECO:0008006" key="11">
    <source>
        <dbReference type="Google" id="ProtNLM"/>
    </source>
</evidence>
<dbReference type="EMBL" id="UINC01136471">
    <property type="protein sequence ID" value="SVD21259.1"/>
    <property type="molecule type" value="Genomic_DNA"/>
</dbReference>
<evidence type="ECO:0000256" key="1">
    <source>
        <dbReference type="ARBA" id="ARBA00004429"/>
    </source>
</evidence>
<dbReference type="GO" id="GO:0009244">
    <property type="term" value="P:lipopolysaccharide core region biosynthetic process"/>
    <property type="evidence" value="ECO:0007669"/>
    <property type="project" value="TreeGrafter"/>
</dbReference>
<dbReference type="PANTHER" id="PTHR30443:SF0">
    <property type="entry name" value="PHOSPHOETHANOLAMINE TRANSFERASE EPTA"/>
    <property type="match status" value="1"/>
</dbReference>
<keyword evidence="7" id="KW-0472">Membrane</keyword>
<evidence type="ECO:0000256" key="7">
    <source>
        <dbReference type="ARBA" id="ARBA00023136"/>
    </source>
</evidence>
<feature type="domain" description="Phosphoethanolamine transferase N-terminal" evidence="9">
    <location>
        <begin position="2"/>
        <end position="43"/>
    </location>
</feature>
<feature type="non-terminal residue" evidence="10">
    <location>
        <position position="1"/>
    </location>
</feature>